<dbReference type="GO" id="GO:0009294">
    <property type="term" value="P:DNA-mediated transformation"/>
    <property type="evidence" value="ECO:0007669"/>
    <property type="project" value="InterPro"/>
</dbReference>
<dbReference type="Gene3D" id="3.40.50.450">
    <property type="match status" value="1"/>
</dbReference>
<evidence type="ECO:0000313" key="3">
    <source>
        <dbReference type="EMBL" id="GLQ71363.1"/>
    </source>
</evidence>
<evidence type="ECO:0000256" key="1">
    <source>
        <dbReference type="ARBA" id="ARBA00006525"/>
    </source>
</evidence>
<comment type="caution">
    <text evidence="3">The sequence shown here is derived from an EMBL/GenBank/DDBJ whole genome shotgun (WGS) entry which is preliminary data.</text>
</comment>
<dbReference type="Pfam" id="PF02481">
    <property type="entry name" value="DNA_processg_A"/>
    <property type="match status" value="1"/>
</dbReference>
<dbReference type="InterPro" id="IPR003488">
    <property type="entry name" value="DprA"/>
</dbReference>
<accession>A0AAV5NM83</accession>
<evidence type="ECO:0000259" key="2">
    <source>
        <dbReference type="Pfam" id="PF02481"/>
    </source>
</evidence>
<feature type="domain" description="Smf/DprA SLOG" evidence="2">
    <location>
        <begin position="76"/>
        <end position="258"/>
    </location>
</feature>
<proteinExistence type="inferred from homology"/>
<evidence type="ECO:0000313" key="4">
    <source>
        <dbReference type="Proteomes" id="UP001156690"/>
    </source>
</evidence>
<dbReference type="Proteomes" id="UP001156690">
    <property type="component" value="Unassembled WGS sequence"/>
</dbReference>
<comment type="similarity">
    <text evidence="1">Belongs to the DprA/Smf family.</text>
</comment>
<dbReference type="SUPFAM" id="SSF102405">
    <property type="entry name" value="MCP/YpsA-like"/>
    <property type="match status" value="1"/>
</dbReference>
<reference evidence="4" key="1">
    <citation type="journal article" date="2019" name="Int. J. Syst. Evol. Microbiol.">
        <title>The Global Catalogue of Microorganisms (GCM) 10K type strain sequencing project: providing services to taxonomists for standard genome sequencing and annotation.</title>
        <authorList>
            <consortium name="The Broad Institute Genomics Platform"/>
            <consortium name="The Broad Institute Genome Sequencing Center for Infectious Disease"/>
            <person name="Wu L."/>
            <person name="Ma J."/>
        </authorList>
    </citation>
    <scope>NUCLEOTIDE SEQUENCE [LARGE SCALE GENOMIC DNA]</scope>
    <source>
        <strain evidence="4">NBRC 15640</strain>
    </source>
</reference>
<dbReference type="EMBL" id="BSNX01000005">
    <property type="protein sequence ID" value="GLQ71363.1"/>
    <property type="molecule type" value="Genomic_DNA"/>
</dbReference>
<name>A0AAV5NM83_9VIBR</name>
<dbReference type="AlphaFoldDB" id="A0AAV5NM83"/>
<dbReference type="PANTHER" id="PTHR43022:SF1">
    <property type="entry name" value="PROTEIN SMF"/>
    <property type="match status" value="1"/>
</dbReference>
<dbReference type="InterPro" id="IPR057666">
    <property type="entry name" value="DrpA_SLOG"/>
</dbReference>
<dbReference type="PANTHER" id="PTHR43022">
    <property type="entry name" value="PROTEIN SMF"/>
    <property type="match status" value="1"/>
</dbReference>
<organism evidence="3 4">
    <name type="scientific">Vibrio penaeicida</name>
    <dbReference type="NCBI Taxonomy" id="104609"/>
    <lineage>
        <taxon>Bacteria</taxon>
        <taxon>Pseudomonadati</taxon>
        <taxon>Pseudomonadota</taxon>
        <taxon>Gammaproteobacteria</taxon>
        <taxon>Vibrionales</taxon>
        <taxon>Vibrionaceae</taxon>
        <taxon>Vibrio</taxon>
    </lineage>
</organism>
<keyword evidence="4" id="KW-1185">Reference proteome</keyword>
<gene>
    <name evidence="3" type="ORF">GCM10007932_07230</name>
</gene>
<protein>
    <recommendedName>
        <fullName evidence="2">Smf/DprA SLOG domain-containing protein</fullName>
    </recommendedName>
</protein>
<sequence length="330" mass="36408">MISESAKSLLAYRYLKGVGRKYLNDIAISAQLSRTSVDEAFAAGKIGADKFSKEQLEQAFELAAGQIKIAESLGHKIICRLDEQYPDSLKKLPDAPPILFCAGDLRILKSDSITIIGTRSPTEHGVAIAQRITQWFSENNWCVTSGLAKGIDTVAHESCLEARGKTIAVLAHGLEKIYPAQNKRLASDITDKGGLLVSEYSYNSYVGRSNFVERDRIQAALAKAVVLVQSDLTGGSLHASRAILNYGRYLLVVGQSNRDVEFREEKIAANMVLLYGDTSEKLSLLKVSKDRLDMVLPLPNREHLKEVSNVIRNITFNEKEVPSGENNHLF</sequence>